<reference evidence="2 3" key="1">
    <citation type="submission" date="2019-02" db="EMBL/GenBank/DDBJ databases">
        <title>Deep-cultivation of Planctomycetes and their phenomic and genomic characterization uncovers novel biology.</title>
        <authorList>
            <person name="Wiegand S."/>
            <person name="Jogler M."/>
            <person name="Boedeker C."/>
            <person name="Pinto D."/>
            <person name="Vollmers J."/>
            <person name="Rivas-Marin E."/>
            <person name="Kohn T."/>
            <person name="Peeters S.H."/>
            <person name="Heuer A."/>
            <person name="Rast P."/>
            <person name="Oberbeckmann S."/>
            <person name="Bunk B."/>
            <person name="Jeske O."/>
            <person name="Meyerdierks A."/>
            <person name="Storesund J.E."/>
            <person name="Kallscheuer N."/>
            <person name="Luecker S."/>
            <person name="Lage O.M."/>
            <person name="Pohl T."/>
            <person name="Merkel B.J."/>
            <person name="Hornburger P."/>
            <person name="Mueller R.-W."/>
            <person name="Bruemmer F."/>
            <person name="Labrenz M."/>
            <person name="Spormann A.M."/>
            <person name="Op den Camp H."/>
            <person name="Overmann J."/>
            <person name="Amann R."/>
            <person name="Jetten M.S.M."/>
            <person name="Mascher T."/>
            <person name="Medema M.H."/>
            <person name="Devos D.P."/>
            <person name="Kaster A.-K."/>
            <person name="Ovreas L."/>
            <person name="Rohde M."/>
            <person name="Galperin M.Y."/>
            <person name="Jogler C."/>
        </authorList>
    </citation>
    <scope>NUCLEOTIDE SEQUENCE [LARGE SCALE GENOMIC DNA]</scope>
    <source>
        <strain evidence="2 3">FF011L</strain>
    </source>
</reference>
<dbReference type="KEGG" id="rml:FF011L_54490"/>
<feature type="transmembrane region" description="Helical" evidence="1">
    <location>
        <begin position="492"/>
        <end position="517"/>
    </location>
</feature>
<keyword evidence="3" id="KW-1185">Reference proteome</keyword>
<evidence type="ECO:0000313" key="3">
    <source>
        <dbReference type="Proteomes" id="UP000320672"/>
    </source>
</evidence>
<dbReference type="Proteomes" id="UP000320672">
    <property type="component" value="Chromosome"/>
</dbReference>
<keyword evidence="1" id="KW-1133">Transmembrane helix</keyword>
<dbReference type="AlphaFoldDB" id="A0A517MPD5"/>
<dbReference type="RefSeq" id="WP_145354749.1">
    <property type="nucleotide sequence ID" value="NZ_CP036262.1"/>
</dbReference>
<feature type="transmembrane region" description="Helical" evidence="1">
    <location>
        <begin position="523"/>
        <end position="546"/>
    </location>
</feature>
<feature type="transmembrane region" description="Helical" evidence="1">
    <location>
        <begin position="415"/>
        <end position="438"/>
    </location>
</feature>
<keyword evidence="1" id="KW-0812">Transmembrane</keyword>
<feature type="transmembrane region" description="Helical" evidence="1">
    <location>
        <begin position="374"/>
        <end position="394"/>
    </location>
</feature>
<feature type="transmembrane region" description="Helical" evidence="1">
    <location>
        <begin position="342"/>
        <end position="362"/>
    </location>
</feature>
<dbReference type="EMBL" id="CP036262">
    <property type="protein sequence ID" value="QDS96637.1"/>
    <property type="molecule type" value="Genomic_DNA"/>
</dbReference>
<feature type="transmembrane region" description="Helical" evidence="1">
    <location>
        <begin position="261"/>
        <end position="281"/>
    </location>
</feature>
<feature type="transmembrane region" description="Helical" evidence="1">
    <location>
        <begin position="43"/>
        <end position="65"/>
    </location>
</feature>
<keyword evidence="1" id="KW-0472">Membrane</keyword>
<feature type="transmembrane region" description="Helical" evidence="1">
    <location>
        <begin position="182"/>
        <end position="202"/>
    </location>
</feature>
<organism evidence="2 3">
    <name type="scientific">Roseimaritima multifibrata</name>
    <dbReference type="NCBI Taxonomy" id="1930274"/>
    <lineage>
        <taxon>Bacteria</taxon>
        <taxon>Pseudomonadati</taxon>
        <taxon>Planctomycetota</taxon>
        <taxon>Planctomycetia</taxon>
        <taxon>Pirellulales</taxon>
        <taxon>Pirellulaceae</taxon>
        <taxon>Roseimaritima</taxon>
    </lineage>
</organism>
<feature type="transmembrane region" description="Helical" evidence="1">
    <location>
        <begin position="71"/>
        <end position="92"/>
    </location>
</feature>
<feature type="transmembrane region" description="Helical" evidence="1">
    <location>
        <begin position="124"/>
        <end position="143"/>
    </location>
</feature>
<accession>A0A517MPD5</accession>
<dbReference type="OrthoDB" id="292602at2"/>
<evidence type="ECO:0000256" key="1">
    <source>
        <dbReference type="SAM" id="Phobius"/>
    </source>
</evidence>
<sequence length="560" mass="61207">MPGTTVKGAPFSVLLRLIGQQYLGRMRRTAERLRSPRRIFPTLLVLIPAAILIPNFIAAAVLRAAAPSEQIALWLSGGLAFYAIFHLVRAAWQEPEFNFGLTPAQQLWLGGAPIPRSSLIAYKASIVLVPTLIKASMLCVIMARDTPQPWLTALAIFGALLALELVRMLIFTIASGCHGRSLVYLRLLGTGLAIAVVSQVLLRTVQQWPGGWDHAAPVRLVKLIFASIGTTASDSTMQTLALPFQPFATLAIADRFDGSCWLAMLGIVILFGTLFKAILVADRRANAACLLNEQKQLAAYRSGLNTTRKRTKRTHTARLRTLPFWGGAGPLMARQLVTLRRYRTAVFISLALPGLLALLPVFLGTWGTGTILDVVGGLAFYTLLLAPPALKLDFRRDIESMVSLAAMPLTPLRMLIGQIALPVLLTLVFQTVVIGIALVARPTSILQTCFWMTTLAGTAVFAFALENALFLTFPHRLKQEGIEMFVRAKLVFVGKSCLWISATVMLGLWAMFCAHFVPPGFRLPILSAGVLGLVWGLALLMLWFAARSWRRFDTSSDLPA</sequence>
<proteinExistence type="predicted"/>
<evidence type="ECO:0000313" key="2">
    <source>
        <dbReference type="EMBL" id="QDS96637.1"/>
    </source>
</evidence>
<evidence type="ECO:0008006" key="4">
    <source>
        <dbReference type="Google" id="ProtNLM"/>
    </source>
</evidence>
<feature type="transmembrane region" description="Helical" evidence="1">
    <location>
        <begin position="450"/>
        <end position="471"/>
    </location>
</feature>
<name>A0A517MPD5_9BACT</name>
<protein>
    <recommendedName>
        <fullName evidence="4">ABC-2 type transport system permease protein</fullName>
    </recommendedName>
</protein>
<gene>
    <name evidence="2" type="ORF">FF011L_54490</name>
</gene>
<feature type="transmembrane region" description="Helical" evidence="1">
    <location>
        <begin position="149"/>
        <end position="170"/>
    </location>
</feature>